<dbReference type="CDD" id="cd01247">
    <property type="entry name" value="PH_FAPP1_FAPP2"/>
    <property type="match status" value="1"/>
</dbReference>
<dbReference type="InterPro" id="IPR014830">
    <property type="entry name" value="Glycolipid_transfer_prot_dom"/>
</dbReference>
<feature type="region of interest" description="Disordered" evidence="7">
    <location>
        <begin position="314"/>
        <end position="344"/>
    </location>
</feature>
<dbReference type="GO" id="GO:1902388">
    <property type="term" value="F:ceramide 1-phosphate transfer activity"/>
    <property type="evidence" value="ECO:0007669"/>
    <property type="project" value="TreeGrafter"/>
</dbReference>
<gene>
    <name evidence="9" type="ORF">GDO86_011681</name>
</gene>
<name>A0A8T2JHB0_9PIPI</name>
<dbReference type="FunFam" id="2.30.29.30:FF:000085">
    <property type="entry name" value="Pleckstrin homology domain-containing family A member 8"/>
    <property type="match status" value="1"/>
</dbReference>
<dbReference type="SUPFAM" id="SSF50729">
    <property type="entry name" value="PH domain-like"/>
    <property type="match status" value="1"/>
</dbReference>
<comment type="subcellular location">
    <subcellularLocation>
        <location evidence="2">Golgi apparatus</location>
        <location evidence="2">trans-Golgi network membrane</location>
    </subcellularLocation>
    <subcellularLocation>
        <location evidence="1">Membrane</location>
        <topology evidence="1">Peripheral membrane protein</topology>
    </subcellularLocation>
</comment>
<dbReference type="GO" id="GO:0005829">
    <property type="term" value="C:cytosol"/>
    <property type="evidence" value="ECO:0007669"/>
    <property type="project" value="TreeGrafter"/>
</dbReference>
<evidence type="ECO:0000259" key="8">
    <source>
        <dbReference type="PROSITE" id="PS50003"/>
    </source>
</evidence>
<dbReference type="InterPro" id="IPR001849">
    <property type="entry name" value="PH_domain"/>
</dbReference>
<dbReference type="PROSITE" id="PS50003">
    <property type="entry name" value="PH_DOMAIN"/>
    <property type="match status" value="1"/>
</dbReference>
<dbReference type="AlphaFoldDB" id="A0A8T2JHB0"/>
<keyword evidence="5" id="KW-0333">Golgi apparatus</keyword>
<dbReference type="OrthoDB" id="1854502at2759"/>
<reference evidence="9" key="1">
    <citation type="thesis" date="2020" institute="ProQuest LLC" country="789 East Eisenhower Parkway, Ann Arbor, MI, USA">
        <title>Comparative Genomics and Chromosome Evolution.</title>
        <authorList>
            <person name="Mudd A.B."/>
        </authorList>
    </citation>
    <scope>NUCLEOTIDE SEQUENCE</scope>
    <source>
        <strain evidence="9">Female2</strain>
        <tissue evidence="9">Blood</tissue>
    </source>
</reference>
<dbReference type="PANTHER" id="PTHR10219:SF25">
    <property type="entry name" value="PLECKSTRIN HOMOLOGY DOMAIN-CONTAINING FAMILY A MEMBER 8"/>
    <property type="match status" value="1"/>
</dbReference>
<dbReference type="Gene3D" id="1.10.3520.10">
    <property type="entry name" value="Glycolipid transfer protein"/>
    <property type="match status" value="1"/>
</dbReference>
<organism evidence="9 10">
    <name type="scientific">Hymenochirus boettgeri</name>
    <name type="common">Congo dwarf clawed frog</name>
    <dbReference type="NCBI Taxonomy" id="247094"/>
    <lineage>
        <taxon>Eukaryota</taxon>
        <taxon>Metazoa</taxon>
        <taxon>Chordata</taxon>
        <taxon>Craniata</taxon>
        <taxon>Vertebrata</taxon>
        <taxon>Euteleostomi</taxon>
        <taxon>Amphibia</taxon>
        <taxon>Batrachia</taxon>
        <taxon>Anura</taxon>
        <taxon>Pipoidea</taxon>
        <taxon>Pipidae</taxon>
        <taxon>Pipinae</taxon>
        <taxon>Hymenochirus</taxon>
    </lineage>
</organism>
<comment type="caution">
    <text evidence="9">The sequence shown here is derived from an EMBL/GenBank/DDBJ whole genome shotgun (WGS) entry which is preliminary data.</text>
</comment>
<sequence>MPESGSGGSDSVPIGMEGILYKWTNYISGWQPRWFLLCGGILSYYDSREDAWKGCKGSIQMAVCEIQVHPTDNTRMDLAIPGEQYFYLKARTAAERQRWLVALGSAKACITDMQTKKEKEFSDHTEALKTKMSELRLYCDILVHQVNKTKESTVINMPDPQDEIDMGTLLKSTCNTFLKTLEECMQIANTTFSSLLIHATPPGSPHLSTFKASKVCRSTFSGHKFTQRKLELNNNNFENGSVKGEANHSDQSIDQSIEHTQRLNGESSKSDSVGFLGNDAIKEPWESKDTPDAISQHEDNILNGSHLNQENDAVRDTPAETNSKQQDEGGGDNDEGGGQTKVSPQTFFSTMTHRFSDIKLEKNDGIPTEYFLDSCYAIVPVLDKLGSTVFAPVKMDFVGNIKKINQKFITNKEMYTTLQKIVLHEVDFNVAQIRNSATEALLWLKRGLKFLYEFLNEVKNGEKNIQTALSNAYGKTLRQYHGWVVRGVFALALRAAPSYEGFVTALSINDGDEKKESFFKAMQRDLNIYLPAMEKQLNLLDTLYEEHGLESDDVV</sequence>
<dbReference type="GO" id="GO:1902387">
    <property type="term" value="F:ceramide 1-phosphate binding"/>
    <property type="evidence" value="ECO:0007669"/>
    <property type="project" value="TreeGrafter"/>
</dbReference>
<evidence type="ECO:0000256" key="3">
    <source>
        <dbReference type="ARBA" id="ARBA00016588"/>
    </source>
</evidence>
<keyword evidence="6" id="KW-0472">Membrane</keyword>
<evidence type="ECO:0000313" key="9">
    <source>
        <dbReference type="EMBL" id="KAG8442953.1"/>
    </source>
</evidence>
<dbReference type="SMART" id="SM00233">
    <property type="entry name" value="PH"/>
    <property type="match status" value="1"/>
</dbReference>
<protein>
    <recommendedName>
        <fullName evidence="3">Pleckstrin homology domain-containing family A member 8</fullName>
    </recommendedName>
</protein>
<keyword evidence="10" id="KW-1185">Reference proteome</keyword>
<evidence type="ECO:0000256" key="2">
    <source>
        <dbReference type="ARBA" id="ARBA00004198"/>
    </source>
</evidence>
<dbReference type="Gene3D" id="2.30.29.30">
    <property type="entry name" value="Pleckstrin-homology domain (PH domain)/Phosphotyrosine-binding domain (PTB)"/>
    <property type="match status" value="1"/>
</dbReference>
<dbReference type="SUPFAM" id="SSF110004">
    <property type="entry name" value="Glycolipid transfer protein, GLTP"/>
    <property type="match status" value="1"/>
</dbReference>
<dbReference type="Pfam" id="PF08718">
    <property type="entry name" value="GLTP"/>
    <property type="match status" value="1"/>
</dbReference>
<evidence type="ECO:0000256" key="7">
    <source>
        <dbReference type="SAM" id="MobiDB-lite"/>
    </source>
</evidence>
<dbReference type="Proteomes" id="UP000812440">
    <property type="component" value="Chromosome 6"/>
</dbReference>
<evidence type="ECO:0000256" key="5">
    <source>
        <dbReference type="ARBA" id="ARBA00023034"/>
    </source>
</evidence>
<evidence type="ECO:0000313" key="10">
    <source>
        <dbReference type="Proteomes" id="UP000812440"/>
    </source>
</evidence>
<dbReference type="FunFam" id="1.10.3520.10:FF:000001">
    <property type="entry name" value="Pleckstrin domain-containing family A member 8"/>
    <property type="match status" value="1"/>
</dbReference>
<dbReference type="InterPro" id="IPR036497">
    <property type="entry name" value="GLTP_sf"/>
</dbReference>
<evidence type="ECO:0000256" key="4">
    <source>
        <dbReference type="ARBA" id="ARBA00022448"/>
    </source>
</evidence>
<dbReference type="InterPro" id="IPR011993">
    <property type="entry name" value="PH-like_dom_sf"/>
</dbReference>
<dbReference type="Pfam" id="PF00169">
    <property type="entry name" value="PH"/>
    <property type="match status" value="1"/>
</dbReference>
<evidence type="ECO:0000256" key="1">
    <source>
        <dbReference type="ARBA" id="ARBA00004170"/>
    </source>
</evidence>
<feature type="domain" description="PH" evidence="8">
    <location>
        <begin position="13"/>
        <end position="108"/>
    </location>
</feature>
<dbReference type="GO" id="GO:0005794">
    <property type="term" value="C:Golgi apparatus"/>
    <property type="evidence" value="ECO:0007669"/>
    <property type="project" value="UniProtKB-SubCell"/>
</dbReference>
<accession>A0A8T2JHB0</accession>
<dbReference type="EMBL" id="JAACNH010000005">
    <property type="protein sequence ID" value="KAG8442953.1"/>
    <property type="molecule type" value="Genomic_DNA"/>
</dbReference>
<keyword evidence="4" id="KW-0813">Transport</keyword>
<evidence type="ECO:0000256" key="6">
    <source>
        <dbReference type="ARBA" id="ARBA00023136"/>
    </source>
</evidence>
<dbReference type="GO" id="GO:0016020">
    <property type="term" value="C:membrane"/>
    <property type="evidence" value="ECO:0007669"/>
    <property type="project" value="UniProtKB-SubCell"/>
</dbReference>
<proteinExistence type="predicted"/>
<dbReference type="PANTHER" id="PTHR10219">
    <property type="entry name" value="GLYCOLIPID TRANSFER PROTEIN-RELATED"/>
    <property type="match status" value="1"/>
</dbReference>